<comment type="caution">
    <text evidence="1">The sequence shown here is derived from an EMBL/GenBank/DDBJ whole genome shotgun (WGS) entry which is preliminary data.</text>
</comment>
<reference evidence="1 2" key="1">
    <citation type="journal article" date="2012" name="J. Bacteriol.">
        <title>Draft Genome Sequence of the Extremely Halophilic Archaeon Halogranum salarium B-1T.</title>
        <authorList>
            <person name="Kim K.K."/>
            <person name="Lee K.C."/>
            <person name="Lee J.S."/>
        </authorList>
    </citation>
    <scope>NUCLEOTIDE SEQUENCE [LARGE SCALE GENOMIC DNA]</scope>
    <source>
        <strain evidence="1 2">B-1</strain>
    </source>
</reference>
<accession>J3ET31</accession>
<dbReference type="Proteomes" id="UP000007813">
    <property type="component" value="Unassembled WGS sequence"/>
</dbReference>
<dbReference type="AlphaFoldDB" id="J3ET31"/>
<name>J3ET31_9EURY</name>
<organism evidence="1 2">
    <name type="scientific">Halogranum salarium B-1</name>
    <dbReference type="NCBI Taxonomy" id="1210908"/>
    <lineage>
        <taxon>Archaea</taxon>
        <taxon>Methanobacteriati</taxon>
        <taxon>Methanobacteriota</taxon>
        <taxon>Stenosarchaea group</taxon>
        <taxon>Halobacteria</taxon>
        <taxon>Halobacteriales</taxon>
        <taxon>Haloferacaceae</taxon>
    </lineage>
</organism>
<protein>
    <submittedName>
        <fullName evidence="1">Uncharacterized protein</fullName>
    </submittedName>
</protein>
<gene>
    <name evidence="1" type="ORF">HSB1_45680</name>
</gene>
<evidence type="ECO:0000313" key="2">
    <source>
        <dbReference type="Proteomes" id="UP000007813"/>
    </source>
</evidence>
<dbReference type="EMBL" id="ALJD01000016">
    <property type="protein sequence ID" value="EJN57182.1"/>
    <property type="molecule type" value="Genomic_DNA"/>
</dbReference>
<proteinExistence type="predicted"/>
<sequence>MRSLVFRGPLGGTFSTLDSFHDDADNVPFSLSLVSTRLPIDTADSLHDEHDAVKGTGRRQLSVANFRARTAVTNRTTRTRL</sequence>
<evidence type="ECO:0000313" key="1">
    <source>
        <dbReference type="EMBL" id="EJN57182.1"/>
    </source>
</evidence>